<dbReference type="PANTHER" id="PTHR11086">
    <property type="entry name" value="DEOXYCYTIDYLATE DEAMINASE-RELATED"/>
    <property type="match status" value="1"/>
</dbReference>
<dbReference type="PANTHER" id="PTHR11086:SF18">
    <property type="entry name" value="DEOXYCYTIDYLATE DEAMINASE"/>
    <property type="match status" value="1"/>
</dbReference>
<dbReference type="OrthoDB" id="9788517at2"/>
<feature type="domain" description="CMP/dCMP-type deaminase" evidence="3">
    <location>
        <begin position="376"/>
        <end position="563"/>
    </location>
</feature>
<dbReference type="RefSeq" id="WP_121374622.1">
    <property type="nucleotide sequence ID" value="NZ_RBLC01000001.1"/>
</dbReference>
<proteinExistence type="predicted"/>
<protein>
    <submittedName>
        <fullName evidence="4">Cytidine/deoxycytidylate deaminase-like protein</fullName>
    </submittedName>
</protein>
<dbReference type="GO" id="GO:0004132">
    <property type="term" value="F:dCMP deaminase activity"/>
    <property type="evidence" value="ECO:0007669"/>
    <property type="project" value="TreeGrafter"/>
</dbReference>
<dbReference type="InterPro" id="IPR027417">
    <property type="entry name" value="P-loop_NTPase"/>
</dbReference>
<accession>A0A495MLJ0</accession>
<dbReference type="Pfam" id="PF00383">
    <property type="entry name" value="dCMP_cyt_deam_1"/>
    <property type="match status" value="1"/>
</dbReference>
<organism evidence="4 5">
    <name type="scientific">Flavobacterium endophyticum</name>
    <dbReference type="NCBI Taxonomy" id="1540163"/>
    <lineage>
        <taxon>Bacteria</taxon>
        <taxon>Pseudomonadati</taxon>
        <taxon>Bacteroidota</taxon>
        <taxon>Flavobacteriia</taxon>
        <taxon>Flavobacteriales</taxon>
        <taxon>Flavobacteriaceae</taxon>
        <taxon>Flavobacterium</taxon>
    </lineage>
</organism>
<sequence>MKLDNLYSLRKEFTLIGITGRTGSGCTMISEFLSKDFQSLKGLRKESEFDDVIFRRKYEITKSFLSHKGNWQPFEVIKYKSVLLFYILHRYGGDYSKMKSLFRKFFRESKTDNNGKAVSEILKEIQKLDKEYKDTIKKIRELKKFESINSVPDLKKLNDLYFEGNFKNLSKKIFELLENHGYYRRTRLLHSVSCNIRSNGDPLDDEHVNIDSIFSIALLINKLVKARKDFNGNKPTKIVIDSLRNSLEIMFFKERYSAFYMLATKDVLNNAKGRIEFRLKNKIKDDIERDKVVKKLLELDETEYKTNDFASGKFSSPDVENCIQKSDYHIFNLKKNQIKKFTDNTNVNKNGFLVREEQLMKFIALIQQPGLITPSSLERSMQIANTAKLNSGCISRKVGAVITDVNYYLMSCGWNDVAKGHTPCNLRSVEDYFGDEKELNKSVHYSDFEKGIVSNLSNFKYKNEKLGNFKAVLIDYFNDSLKQNKEDLNGKNCSFCFKTIHNHYEGEANQVHTRSLHAEENAMLQITKLGGQGVVNGSLFTTASPCELCSKKAYQLGIRKIYFIDPYPGISNDQILKGGDMDKRPKMIPFSGAIGTVYHKLYEPFLAYKDEISMTLNINPKNGIGIQFKNVLKKIDSQFVKDYLKEKTEGITNEDIIDLIERGLKSKA</sequence>
<feature type="coiled-coil region" evidence="2">
    <location>
        <begin position="118"/>
        <end position="145"/>
    </location>
</feature>
<dbReference type="GO" id="GO:0005737">
    <property type="term" value="C:cytoplasm"/>
    <property type="evidence" value="ECO:0007669"/>
    <property type="project" value="TreeGrafter"/>
</dbReference>
<dbReference type="SUPFAM" id="SSF53927">
    <property type="entry name" value="Cytidine deaminase-like"/>
    <property type="match status" value="1"/>
</dbReference>
<evidence type="ECO:0000256" key="1">
    <source>
        <dbReference type="ARBA" id="ARBA00022801"/>
    </source>
</evidence>
<dbReference type="Gene3D" id="3.40.140.10">
    <property type="entry name" value="Cytidine Deaminase, domain 2"/>
    <property type="match status" value="1"/>
</dbReference>
<dbReference type="InterPro" id="IPR015517">
    <property type="entry name" value="dCMP_deaminase-rel"/>
</dbReference>
<dbReference type="AlphaFoldDB" id="A0A495MLJ0"/>
<dbReference type="InterPro" id="IPR016193">
    <property type="entry name" value="Cytidine_deaminase-like"/>
</dbReference>
<keyword evidence="5" id="KW-1185">Reference proteome</keyword>
<evidence type="ECO:0000313" key="5">
    <source>
        <dbReference type="Proteomes" id="UP000277579"/>
    </source>
</evidence>
<keyword evidence="2" id="KW-0175">Coiled coil</keyword>
<keyword evidence="1" id="KW-0378">Hydrolase</keyword>
<evidence type="ECO:0000259" key="3">
    <source>
        <dbReference type="Pfam" id="PF00383"/>
    </source>
</evidence>
<evidence type="ECO:0000313" key="4">
    <source>
        <dbReference type="EMBL" id="RKS25199.1"/>
    </source>
</evidence>
<name>A0A495MLJ0_9FLAO</name>
<reference evidence="4 5" key="1">
    <citation type="submission" date="2018-10" db="EMBL/GenBank/DDBJ databases">
        <title>Genomic Encyclopedia of Archaeal and Bacterial Type Strains, Phase II (KMG-II): from individual species to whole genera.</title>
        <authorList>
            <person name="Goeker M."/>
        </authorList>
    </citation>
    <scope>NUCLEOTIDE SEQUENCE [LARGE SCALE GENOMIC DNA]</scope>
    <source>
        <strain evidence="4 5">DSM 29537</strain>
    </source>
</reference>
<gene>
    <name evidence="4" type="ORF">CLV94_0229</name>
</gene>
<dbReference type="Proteomes" id="UP000277579">
    <property type="component" value="Unassembled WGS sequence"/>
</dbReference>
<dbReference type="EMBL" id="RBLC01000001">
    <property type="protein sequence ID" value="RKS25199.1"/>
    <property type="molecule type" value="Genomic_DNA"/>
</dbReference>
<dbReference type="InterPro" id="IPR002125">
    <property type="entry name" value="CMP_dCMP_dom"/>
</dbReference>
<evidence type="ECO:0000256" key="2">
    <source>
        <dbReference type="SAM" id="Coils"/>
    </source>
</evidence>
<comment type="caution">
    <text evidence="4">The sequence shown here is derived from an EMBL/GenBank/DDBJ whole genome shotgun (WGS) entry which is preliminary data.</text>
</comment>
<dbReference type="Gene3D" id="3.40.50.300">
    <property type="entry name" value="P-loop containing nucleotide triphosphate hydrolases"/>
    <property type="match status" value="1"/>
</dbReference>